<accession>A0A093HCX3</accession>
<evidence type="ECO:0000313" key="2">
    <source>
        <dbReference type="Proteomes" id="UP000053584"/>
    </source>
</evidence>
<dbReference type="EMBL" id="KL206236">
    <property type="protein sequence ID" value="KFV80448.1"/>
    <property type="molecule type" value="Genomic_DNA"/>
</dbReference>
<gene>
    <name evidence="1" type="ORF">N308_07713</name>
</gene>
<protein>
    <submittedName>
        <fullName evidence="1">Uncharacterized protein</fullName>
    </submittedName>
</protein>
<sequence>NGCKLKHRKLHLNIRKHFAVRVAIHLNRLPREAVDSPSLEIFKTQLDMVLGNVL</sequence>
<feature type="non-terminal residue" evidence="1">
    <location>
        <position position="54"/>
    </location>
</feature>
<name>A0A093HCX3_STRCA</name>
<dbReference type="AlphaFoldDB" id="A0A093HCX3"/>
<feature type="non-terminal residue" evidence="1">
    <location>
        <position position="1"/>
    </location>
</feature>
<proteinExistence type="predicted"/>
<dbReference type="Proteomes" id="UP000053584">
    <property type="component" value="Unassembled WGS sequence"/>
</dbReference>
<keyword evidence="2" id="KW-1185">Reference proteome</keyword>
<evidence type="ECO:0000313" key="1">
    <source>
        <dbReference type="EMBL" id="KFV80448.1"/>
    </source>
</evidence>
<organism evidence="1 2">
    <name type="scientific">Struthio camelus australis</name>
    <dbReference type="NCBI Taxonomy" id="441894"/>
    <lineage>
        <taxon>Eukaryota</taxon>
        <taxon>Metazoa</taxon>
        <taxon>Chordata</taxon>
        <taxon>Craniata</taxon>
        <taxon>Vertebrata</taxon>
        <taxon>Euteleostomi</taxon>
        <taxon>Archelosauria</taxon>
        <taxon>Archosauria</taxon>
        <taxon>Dinosauria</taxon>
        <taxon>Saurischia</taxon>
        <taxon>Theropoda</taxon>
        <taxon>Coelurosauria</taxon>
        <taxon>Aves</taxon>
        <taxon>Palaeognathae</taxon>
        <taxon>Struthioniformes</taxon>
        <taxon>Struthionidae</taxon>
        <taxon>Struthio</taxon>
    </lineage>
</organism>
<reference evidence="1 2" key="1">
    <citation type="submission" date="2014-04" db="EMBL/GenBank/DDBJ databases">
        <title>Genome evolution of avian class.</title>
        <authorList>
            <person name="Zhang G."/>
            <person name="Li C."/>
        </authorList>
    </citation>
    <scope>NUCLEOTIDE SEQUENCE [LARGE SCALE GENOMIC DNA]</scope>
    <source>
        <strain evidence="1">BGI_N308</strain>
    </source>
</reference>